<organism evidence="1 2">
    <name type="scientific">Youngiibacter multivorans</name>
    <dbReference type="NCBI Taxonomy" id="937251"/>
    <lineage>
        <taxon>Bacteria</taxon>
        <taxon>Bacillati</taxon>
        <taxon>Bacillota</taxon>
        <taxon>Clostridia</taxon>
        <taxon>Eubacteriales</taxon>
        <taxon>Clostridiaceae</taxon>
        <taxon>Youngiibacter</taxon>
    </lineage>
</organism>
<proteinExistence type="predicted"/>
<accession>A0ABS4G6Y9</accession>
<reference evidence="1 2" key="1">
    <citation type="submission" date="2021-03" db="EMBL/GenBank/DDBJ databases">
        <title>Genomic Encyclopedia of Type Strains, Phase IV (KMG-IV): sequencing the most valuable type-strain genomes for metagenomic binning, comparative biology and taxonomic classification.</title>
        <authorList>
            <person name="Goeker M."/>
        </authorList>
    </citation>
    <scope>NUCLEOTIDE SEQUENCE [LARGE SCALE GENOMIC DNA]</scope>
    <source>
        <strain evidence="1 2">DSM 6139</strain>
    </source>
</reference>
<dbReference type="EMBL" id="JAGGKC010000027">
    <property type="protein sequence ID" value="MBP1920294.1"/>
    <property type="molecule type" value="Genomic_DNA"/>
</dbReference>
<keyword evidence="2" id="KW-1185">Reference proteome</keyword>
<dbReference type="RefSeq" id="WP_209460468.1">
    <property type="nucleotide sequence ID" value="NZ_JAGGKC010000027.1"/>
</dbReference>
<protein>
    <submittedName>
        <fullName evidence="1">Uncharacterized protein</fullName>
    </submittedName>
</protein>
<evidence type="ECO:0000313" key="2">
    <source>
        <dbReference type="Proteomes" id="UP001519271"/>
    </source>
</evidence>
<sequence length="253" mass="27826">MKEKENEIMVPVTNEGFLKLVDVNLADNLSEELAGMDLSFERVKIPTGGSTVFEIPGDDSNETVTVRSFKAVILYHHPVQAFYKSKYSGGNLPPDCGSYDGISGQGEPGGACSSCQYNKFGSGENGSKACKERRRIYLLTEGSILPVIITLPTGSIKEFNRYVLKLYGKGQKTGMVVTKFTLRKVTNSGGIAYSQAQFSVDRKLTEEELKIVAKVSEDVKYLSGKISYEVDGVDDNENPFIDVETGEILDKFR</sequence>
<gene>
    <name evidence="1" type="ORF">J2Z34_002805</name>
</gene>
<dbReference type="Proteomes" id="UP001519271">
    <property type="component" value="Unassembled WGS sequence"/>
</dbReference>
<name>A0ABS4G6Y9_9CLOT</name>
<evidence type="ECO:0000313" key="1">
    <source>
        <dbReference type="EMBL" id="MBP1920294.1"/>
    </source>
</evidence>
<comment type="caution">
    <text evidence="1">The sequence shown here is derived from an EMBL/GenBank/DDBJ whole genome shotgun (WGS) entry which is preliminary data.</text>
</comment>